<evidence type="ECO:0000256" key="3">
    <source>
        <dbReference type="ARBA" id="ARBA00007812"/>
    </source>
</evidence>
<dbReference type="KEGG" id="csur:N24_0125"/>
<reference evidence="7 8" key="1">
    <citation type="submission" date="2016-02" db="EMBL/GenBank/DDBJ databases">
        <title>Corynebacterium glutamicum N24 whole genome sequencing project.</title>
        <authorList>
            <person name="Matsutani M."/>
            <person name="Nangtapong N."/>
            <person name="Yakushi T."/>
            <person name="Matsushita K."/>
        </authorList>
    </citation>
    <scope>NUCLEOTIDE SEQUENCE [LARGE SCALE GENOMIC DNA]</scope>
    <source>
        <strain evidence="7 8">N24</strain>
    </source>
</reference>
<dbReference type="InterPro" id="IPR012001">
    <property type="entry name" value="Thiamin_PyroP_enz_TPP-bd_dom"/>
</dbReference>
<dbReference type="EC" id="2.2.1.6" evidence="4"/>
<proteinExistence type="inferred from homology"/>
<evidence type="ECO:0000256" key="2">
    <source>
        <dbReference type="ARBA" id="ARBA00005025"/>
    </source>
</evidence>
<evidence type="ECO:0000256" key="5">
    <source>
        <dbReference type="ARBA" id="ARBA00023304"/>
    </source>
</evidence>
<dbReference type="GO" id="GO:0009099">
    <property type="term" value="P:L-valine biosynthetic process"/>
    <property type="evidence" value="ECO:0007669"/>
    <property type="project" value="UniProtKB-UniPathway"/>
</dbReference>
<comment type="pathway">
    <text evidence="1">Amino-acid biosynthesis; L-isoleucine biosynthesis; L-isoleucine from 2-oxobutanoate: step 1/4.</text>
</comment>
<dbReference type="Proteomes" id="UP000218244">
    <property type="component" value="Chromosome"/>
</dbReference>
<dbReference type="UniPathway" id="UPA00047">
    <property type="reaction ID" value="UER00055"/>
</dbReference>
<dbReference type="GO" id="GO:0050660">
    <property type="term" value="F:flavin adenine dinucleotide binding"/>
    <property type="evidence" value="ECO:0007669"/>
    <property type="project" value="TreeGrafter"/>
</dbReference>
<evidence type="ECO:0000256" key="4">
    <source>
        <dbReference type="ARBA" id="ARBA00013145"/>
    </source>
</evidence>
<dbReference type="InterPro" id="IPR029061">
    <property type="entry name" value="THDP-binding"/>
</dbReference>
<dbReference type="Pfam" id="PF02776">
    <property type="entry name" value="TPP_enzyme_N"/>
    <property type="match status" value="1"/>
</dbReference>
<gene>
    <name evidence="7" type="ORF">N24_0125</name>
</gene>
<dbReference type="GO" id="GO:0030976">
    <property type="term" value="F:thiamine pyrophosphate binding"/>
    <property type="evidence" value="ECO:0007669"/>
    <property type="project" value="InterPro"/>
</dbReference>
<comment type="pathway">
    <text evidence="2">Amino-acid biosynthesis; L-valine biosynthesis; L-valine from pyruvate: step 1/4.</text>
</comment>
<dbReference type="PANTHER" id="PTHR18968:SF13">
    <property type="entry name" value="ACETOLACTATE SYNTHASE CATALYTIC SUBUNIT, MITOCHONDRIAL"/>
    <property type="match status" value="1"/>
</dbReference>
<protein>
    <recommendedName>
        <fullName evidence="4">acetolactate synthase</fullName>
        <ecNumber evidence="4">2.2.1.6</ecNumber>
    </recommendedName>
</protein>
<dbReference type="EMBL" id="AP017369">
    <property type="protein sequence ID" value="BAU94387.1"/>
    <property type="molecule type" value="Genomic_DNA"/>
</dbReference>
<dbReference type="PANTHER" id="PTHR18968">
    <property type="entry name" value="THIAMINE PYROPHOSPHATE ENZYMES"/>
    <property type="match status" value="1"/>
</dbReference>
<accession>A0A160PL26</accession>
<dbReference type="InterPro" id="IPR045229">
    <property type="entry name" value="TPP_enz"/>
</dbReference>
<dbReference type="AlphaFoldDB" id="A0A160PL26"/>
<keyword evidence="5" id="KW-0028">Amino-acid biosynthesis</keyword>
<evidence type="ECO:0000256" key="1">
    <source>
        <dbReference type="ARBA" id="ARBA00004974"/>
    </source>
</evidence>
<evidence type="ECO:0000313" key="7">
    <source>
        <dbReference type="EMBL" id="BAU94387.1"/>
    </source>
</evidence>
<evidence type="ECO:0000259" key="6">
    <source>
        <dbReference type="Pfam" id="PF02776"/>
    </source>
</evidence>
<dbReference type="RefSeq" id="WP_096453448.1">
    <property type="nucleotide sequence ID" value="NZ_AP017369.1"/>
</dbReference>
<dbReference type="Gene3D" id="3.40.50.970">
    <property type="match status" value="1"/>
</dbReference>
<dbReference type="GO" id="GO:0003984">
    <property type="term" value="F:acetolactate synthase activity"/>
    <property type="evidence" value="ECO:0007669"/>
    <property type="project" value="UniProtKB-EC"/>
</dbReference>
<dbReference type="GO" id="GO:0000287">
    <property type="term" value="F:magnesium ion binding"/>
    <property type="evidence" value="ECO:0007669"/>
    <property type="project" value="UniProtKB-ARBA"/>
</dbReference>
<dbReference type="UniPathway" id="UPA00049">
    <property type="reaction ID" value="UER00059"/>
</dbReference>
<name>A0A160PL26_9CORY</name>
<dbReference type="SUPFAM" id="SSF52518">
    <property type="entry name" value="Thiamin diphosphate-binding fold (THDP-binding)"/>
    <property type="match status" value="1"/>
</dbReference>
<keyword evidence="5" id="KW-0100">Branched-chain amino acid biosynthesis</keyword>
<feature type="domain" description="Thiamine pyrophosphate enzyme N-terminal TPP-binding" evidence="6">
    <location>
        <begin position="5"/>
        <end position="102"/>
    </location>
</feature>
<sequence length="184" mass="19890">MYSISETIARTLMPRTDHVFDLMGNGNAWFVDALERLGRGIITVRPTVETVAATDTYHRVTRRPAVATTTYGAGFTNTMTTLADVALSRIPLLLVVGTAPSAGPRCFDIDRQGLARAVGVETFTVHADDVAAVTLQAWNNTPENTHVILEIPYDLAAATATDPTVTTYLLRPGFQKLPMSPTLS</sequence>
<keyword evidence="8" id="KW-1185">Reference proteome</keyword>
<dbReference type="GO" id="GO:0009097">
    <property type="term" value="P:isoleucine biosynthetic process"/>
    <property type="evidence" value="ECO:0007669"/>
    <property type="project" value="UniProtKB-UniPathway"/>
</dbReference>
<dbReference type="GO" id="GO:0005948">
    <property type="term" value="C:acetolactate synthase complex"/>
    <property type="evidence" value="ECO:0007669"/>
    <property type="project" value="TreeGrafter"/>
</dbReference>
<comment type="similarity">
    <text evidence="3">Belongs to the TPP enzyme family.</text>
</comment>
<organism evidence="7 8">
    <name type="scientific">Corynebacterium suranareeae</name>
    <dbReference type="NCBI Taxonomy" id="2506452"/>
    <lineage>
        <taxon>Bacteria</taxon>
        <taxon>Bacillati</taxon>
        <taxon>Actinomycetota</taxon>
        <taxon>Actinomycetes</taxon>
        <taxon>Mycobacteriales</taxon>
        <taxon>Corynebacteriaceae</taxon>
        <taxon>Corynebacterium</taxon>
    </lineage>
</organism>
<evidence type="ECO:0000313" key="8">
    <source>
        <dbReference type="Proteomes" id="UP000218244"/>
    </source>
</evidence>
<dbReference type="CDD" id="cd07035">
    <property type="entry name" value="TPP_PYR_POX_like"/>
    <property type="match status" value="1"/>
</dbReference>